<proteinExistence type="predicted"/>
<dbReference type="EMBL" id="BAABDU010000003">
    <property type="protein sequence ID" value="GAA3763539.1"/>
    <property type="molecule type" value="Genomic_DNA"/>
</dbReference>
<evidence type="ECO:0000313" key="2">
    <source>
        <dbReference type="Proteomes" id="UP001500748"/>
    </source>
</evidence>
<comment type="caution">
    <text evidence="1">The sequence shown here is derived from an EMBL/GenBank/DDBJ whole genome shotgun (WGS) entry which is preliminary data.</text>
</comment>
<accession>A0ABP7GL48</accession>
<gene>
    <name evidence="1" type="ORF">GCM10022423_14180</name>
</gene>
<evidence type="ECO:0000313" key="1">
    <source>
        <dbReference type="EMBL" id="GAA3763539.1"/>
    </source>
</evidence>
<reference evidence="2" key="1">
    <citation type="journal article" date="2019" name="Int. J. Syst. Evol. Microbiol.">
        <title>The Global Catalogue of Microorganisms (GCM) 10K type strain sequencing project: providing services to taxonomists for standard genome sequencing and annotation.</title>
        <authorList>
            <consortium name="The Broad Institute Genomics Platform"/>
            <consortium name="The Broad Institute Genome Sequencing Center for Infectious Disease"/>
            <person name="Wu L."/>
            <person name="Ma J."/>
        </authorList>
    </citation>
    <scope>NUCLEOTIDE SEQUENCE [LARGE SCALE GENOMIC DNA]</scope>
    <source>
        <strain evidence="2">JCM 17337</strain>
    </source>
</reference>
<keyword evidence="2" id="KW-1185">Reference proteome</keyword>
<dbReference type="Proteomes" id="UP001500748">
    <property type="component" value="Unassembled WGS sequence"/>
</dbReference>
<protein>
    <submittedName>
        <fullName evidence="1">Uncharacterized protein</fullName>
    </submittedName>
</protein>
<organism evidence="1 2">
    <name type="scientific">Flavobacterium ginsengiterrae</name>
    <dbReference type="NCBI Taxonomy" id="871695"/>
    <lineage>
        <taxon>Bacteria</taxon>
        <taxon>Pseudomonadati</taxon>
        <taxon>Bacteroidota</taxon>
        <taxon>Flavobacteriia</taxon>
        <taxon>Flavobacteriales</taxon>
        <taxon>Flavobacteriaceae</taxon>
        <taxon>Flavobacterium</taxon>
    </lineage>
</organism>
<name>A0ABP7GL48_9FLAO</name>
<sequence length="66" mass="7854">MADYAVHIKDYTFLAHNYFVVFKGLQGKEMWVLPQSNAKVFAKIRKEFFFESRKVAEAQSFVSRRF</sequence>